<proteinExistence type="predicted"/>
<sequence>MSPNVQILEFCHLIPNKYLNKEKIHKIIMKDNSAINKFTNYVDEELCNKMFESSADSIRYIPTQFHNQKMIDTIIKNKKYHLYKYIDIDPNVYTNIFEQDPNNIKFIPGKFQTYEMCASSVMINIDNLQYCHCITHKLLNYIFESKKSTETKDRFRFINYFEEDSIIRILKVRPELLEIIYNHNKTRNIILAAIMTNGNALSYVNNPTPEYEKIASIYRPKPRKTIFCNSNNKKKFTFDILFIFR</sequence>
<reference evidence="1" key="1">
    <citation type="journal article" date="2017" name="Science">
        <title>Giant viruses with an expanded complement of translation system components.</title>
        <authorList>
            <person name="Schulz F."/>
            <person name="Yutin N."/>
            <person name="Ivanova N.N."/>
            <person name="Ortega D.R."/>
            <person name="Lee T.K."/>
            <person name="Vierheilig J."/>
            <person name="Daims H."/>
            <person name="Horn M."/>
            <person name="Wagner M."/>
            <person name="Jensen G.J."/>
            <person name="Kyrpides N.C."/>
            <person name="Koonin E.V."/>
            <person name="Woyke T."/>
        </authorList>
    </citation>
    <scope>NUCLEOTIDE SEQUENCE</scope>
    <source>
        <strain evidence="1">CTV1</strain>
    </source>
</reference>
<evidence type="ECO:0008006" key="2">
    <source>
        <dbReference type="Google" id="ProtNLM"/>
    </source>
</evidence>
<gene>
    <name evidence="1" type="ORF">Catovirus_1_34</name>
</gene>
<organism evidence="1">
    <name type="scientific">Catovirus CTV1</name>
    <dbReference type="NCBI Taxonomy" id="1977631"/>
    <lineage>
        <taxon>Viruses</taxon>
        <taxon>Varidnaviria</taxon>
        <taxon>Bamfordvirae</taxon>
        <taxon>Nucleocytoviricota</taxon>
        <taxon>Megaviricetes</taxon>
        <taxon>Imitervirales</taxon>
        <taxon>Mimiviridae</taxon>
        <taxon>Klosneuvirinae</taxon>
        <taxon>Catovirus</taxon>
    </lineage>
</organism>
<name>A0A1V0S8E9_9VIRU</name>
<accession>A0A1V0S8E9</accession>
<dbReference type="EMBL" id="KY684083">
    <property type="protein sequence ID" value="ARF07984.1"/>
    <property type="molecule type" value="Genomic_DNA"/>
</dbReference>
<evidence type="ECO:0000313" key="1">
    <source>
        <dbReference type="EMBL" id="ARF07984.1"/>
    </source>
</evidence>
<protein>
    <recommendedName>
        <fullName evidence="2">DUF4116 domain-containing protein</fullName>
    </recommendedName>
</protein>